<protein>
    <submittedName>
        <fullName evidence="2">Uncharacterized protein</fullName>
    </submittedName>
</protein>
<keyword evidence="1" id="KW-0732">Signal</keyword>
<sequence>MKRNVLSVLAVVATVLVSSFTTKVDTTFYYVYDQVGTQTQLTSYSEVTTQPAAVAGSGKINWLRVIDKNDGVIDQSEFLTQFEIYDVVNDNLNLLSDESADISGQLDIKN</sequence>
<dbReference type="EMBL" id="CP032157">
    <property type="protein sequence ID" value="AXY76087.1"/>
    <property type="molecule type" value="Genomic_DNA"/>
</dbReference>
<accession>A0A3B7MQL4</accession>
<reference evidence="2 3" key="1">
    <citation type="submission" date="2018-09" db="EMBL/GenBank/DDBJ databases">
        <title>Genome sequencing of strain 6GH32-13.</title>
        <authorList>
            <person name="Weon H.-Y."/>
            <person name="Heo J."/>
            <person name="Kwon S.-W."/>
        </authorList>
    </citation>
    <scope>NUCLEOTIDE SEQUENCE [LARGE SCALE GENOMIC DNA]</scope>
    <source>
        <strain evidence="2 3">5GH32-13</strain>
    </source>
</reference>
<evidence type="ECO:0000313" key="3">
    <source>
        <dbReference type="Proteomes" id="UP000263900"/>
    </source>
</evidence>
<dbReference type="KEGG" id="pseg:D3H65_19785"/>
<feature type="signal peptide" evidence="1">
    <location>
        <begin position="1"/>
        <end position="24"/>
    </location>
</feature>
<keyword evidence="3" id="KW-1185">Reference proteome</keyword>
<name>A0A3B7MQL4_9BACT</name>
<proteinExistence type="predicted"/>
<dbReference type="RefSeq" id="WP_119051966.1">
    <property type="nucleotide sequence ID" value="NZ_CP032157.1"/>
</dbReference>
<evidence type="ECO:0000256" key="1">
    <source>
        <dbReference type="SAM" id="SignalP"/>
    </source>
</evidence>
<organism evidence="2 3">
    <name type="scientific">Paraflavitalea soli</name>
    <dbReference type="NCBI Taxonomy" id="2315862"/>
    <lineage>
        <taxon>Bacteria</taxon>
        <taxon>Pseudomonadati</taxon>
        <taxon>Bacteroidota</taxon>
        <taxon>Chitinophagia</taxon>
        <taxon>Chitinophagales</taxon>
        <taxon>Chitinophagaceae</taxon>
        <taxon>Paraflavitalea</taxon>
    </lineage>
</organism>
<dbReference type="AlphaFoldDB" id="A0A3B7MQL4"/>
<gene>
    <name evidence="2" type="ORF">D3H65_19785</name>
</gene>
<feature type="chain" id="PRO_5017799316" evidence="1">
    <location>
        <begin position="25"/>
        <end position="110"/>
    </location>
</feature>
<evidence type="ECO:0000313" key="2">
    <source>
        <dbReference type="EMBL" id="AXY76087.1"/>
    </source>
</evidence>
<dbReference type="Proteomes" id="UP000263900">
    <property type="component" value="Chromosome"/>
</dbReference>